<evidence type="ECO:0000256" key="1">
    <source>
        <dbReference type="SAM" id="MobiDB-lite"/>
    </source>
</evidence>
<dbReference type="Proteomes" id="UP001221757">
    <property type="component" value="Unassembled WGS sequence"/>
</dbReference>
<comment type="caution">
    <text evidence="2">The sequence shown here is derived from an EMBL/GenBank/DDBJ whole genome shotgun (WGS) entry which is preliminary data.</text>
</comment>
<sequence>MSASTVNVSDPRNMTPRQTRPLPSAEPLDRFPRTQPVVTDKDPHSPLTDADMELQEDPPTGVRGAIFRYRTGPLAQMVLTQHPDVTGNPKGVIMMVVDCSPRLNHTVQSRYNG</sequence>
<accession>A0AAD7DED1</accession>
<protein>
    <submittedName>
        <fullName evidence="2">Uncharacterized protein</fullName>
    </submittedName>
</protein>
<name>A0AAD7DED1_MYCRO</name>
<dbReference type="AlphaFoldDB" id="A0AAD7DED1"/>
<dbReference type="EMBL" id="JARKIE010000073">
    <property type="protein sequence ID" value="KAJ7689316.1"/>
    <property type="molecule type" value="Genomic_DNA"/>
</dbReference>
<reference evidence="2" key="1">
    <citation type="submission" date="2023-03" db="EMBL/GenBank/DDBJ databases">
        <title>Massive genome expansion in bonnet fungi (Mycena s.s.) driven by repeated elements and novel gene families across ecological guilds.</title>
        <authorList>
            <consortium name="Lawrence Berkeley National Laboratory"/>
            <person name="Harder C.B."/>
            <person name="Miyauchi S."/>
            <person name="Viragh M."/>
            <person name="Kuo A."/>
            <person name="Thoen E."/>
            <person name="Andreopoulos B."/>
            <person name="Lu D."/>
            <person name="Skrede I."/>
            <person name="Drula E."/>
            <person name="Henrissat B."/>
            <person name="Morin E."/>
            <person name="Kohler A."/>
            <person name="Barry K."/>
            <person name="LaButti K."/>
            <person name="Morin E."/>
            <person name="Salamov A."/>
            <person name="Lipzen A."/>
            <person name="Mereny Z."/>
            <person name="Hegedus B."/>
            <person name="Baldrian P."/>
            <person name="Stursova M."/>
            <person name="Weitz H."/>
            <person name="Taylor A."/>
            <person name="Grigoriev I.V."/>
            <person name="Nagy L.G."/>
            <person name="Martin F."/>
            <person name="Kauserud H."/>
        </authorList>
    </citation>
    <scope>NUCLEOTIDE SEQUENCE</scope>
    <source>
        <strain evidence="2">CBHHK067</strain>
    </source>
</reference>
<keyword evidence="3" id="KW-1185">Reference proteome</keyword>
<organism evidence="2 3">
    <name type="scientific">Mycena rosella</name>
    <name type="common">Pink bonnet</name>
    <name type="synonym">Agaricus rosellus</name>
    <dbReference type="NCBI Taxonomy" id="1033263"/>
    <lineage>
        <taxon>Eukaryota</taxon>
        <taxon>Fungi</taxon>
        <taxon>Dikarya</taxon>
        <taxon>Basidiomycota</taxon>
        <taxon>Agaricomycotina</taxon>
        <taxon>Agaricomycetes</taxon>
        <taxon>Agaricomycetidae</taxon>
        <taxon>Agaricales</taxon>
        <taxon>Marasmiineae</taxon>
        <taxon>Mycenaceae</taxon>
        <taxon>Mycena</taxon>
    </lineage>
</organism>
<gene>
    <name evidence="2" type="ORF">B0H17DRAFT_1135124</name>
</gene>
<proteinExistence type="predicted"/>
<feature type="region of interest" description="Disordered" evidence="1">
    <location>
        <begin position="1"/>
        <end position="60"/>
    </location>
</feature>
<evidence type="ECO:0000313" key="3">
    <source>
        <dbReference type="Proteomes" id="UP001221757"/>
    </source>
</evidence>
<feature type="compositionally biased region" description="Polar residues" evidence="1">
    <location>
        <begin position="1"/>
        <end position="18"/>
    </location>
</feature>
<evidence type="ECO:0000313" key="2">
    <source>
        <dbReference type="EMBL" id="KAJ7689316.1"/>
    </source>
</evidence>